<gene>
    <name evidence="2" type="ORF">GCM10010346_64050</name>
</gene>
<evidence type="ECO:0000256" key="1">
    <source>
        <dbReference type="SAM" id="MobiDB-lite"/>
    </source>
</evidence>
<dbReference type="Proteomes" id="UP000599437">
    <property type="component" value="Unassembled WGS sequence"/>
</dbReference>
<feature type="region of interest" description="Disordered" evidence="1">
    <location>
        <begin position="27"/>
        <end position="49"/>
    </location>
</feature>
<proteinExistence type="predicted"/>
<sequence>MVMTDEEFDELIAETVAYIRRVSFSAPASADEREHALHSQHAEYGGGAH</sequence>
<name>A0ABQ3EE52_9ACTN</name>
<keyword evidence="3" id="KW-1185">Reference proteome</keyword>
<comment type="caution">
    <text evidence="2">The sequence shown here is derived from an EMBL/GenBank/DDBJ whole genome shotgun (WGS) entry which is preliminary data.</text>
</comment>
<reference evidence="3" key="1">
    <citation type="journal article" date="2019" name="Int. J. Syst. Evol. Microbiol.">
        <title>The Global Catalogue of Microorganisms (GCM) 10K type strain sequencing project: providing services to taxonomists for standard genome sequencing and annotation.</title>
        <authorList>
            <consortium name="The Broad Institute Genomics Platform"/>
            <consortium name="The Broad Institute Genome Sequencing Center for Infectious Disease"/>
            <person name="Wu L."/>
            <person name="Ma J."/>
        </authorList>
    </citation>
    <scope>NUCLEOTIDE SEQUENCE [LARGE SCALE GENOMIC DNA]</scope>
    <source>
        <strain evidence="3">JCM 4737</strain>
    </source>
</reference>
<evidence type="ECO:0000313" key="3">
    <source>
        <dbReference type="Proteomes" id="UP000599437"/>
    </source>
</evidence>
<accession>A0ABQ3EE52</accession>
<evidence type="ECO:0000313" key="2">
    <source>
        <dbReference type="EMBL" id="GHB31871.1"/>
    </source>
</evidence>
<protein>
    <submittedName>
        <fullName evidence="2">Uncharacterized protein</fullName>
    </submittedName>
</protein>
<organism evidence="2 3">
    <name type="scientific">Streptomyces chryseus</name>
    <dbReference type="NCBI Taxonomy" id="68186"/>
    <lineage>
        <taxon>Bacteria</taxon>
        <taxon>Bacillati</taxon>
        <taxon>Actinomycetota</taxon>
        <taxon>Actinomycetes</taxon>
        <taxon>Kitasatosporales</taxon>
        <taxon>Streptomycetaceae</taxon>
        <taxon>Streptomyces</taxon>
    </lineage>
</organism>
<feature type="compositionally biased region" description="Basic and acidic residues" evidence="1">
    <location>
        <begin position="30"/>
        <end position="41"/>
    </location>
</feature>
<dbReference type="EMBL" id="BMVO01000042">
    <property type="protein sequence ID" value="GHB31871.1"/>
    <property type="molecule type" value="Genomic_DNA"/>
</dbReference>